<keyword evidence="3" id="KW-1185">Reference proteome</keyword>
<dbReference type="Proteomes" id="UP000187151">
    <property type="component" value="Unassembled WGS sequence"/>
</dbReference>
<dbReference type="InterPro" id="IPR025406">
    <property type="entry name" value="DUF4132"/>
</dbReference>
<proteinExistence type="predicted"/>
<evidence type="ECO:0000313" key="2">
    <source>
        <dbReference type="EMBL" id="OLZ67075.1"/>
    </source>
</evidence>
<evidence type="ECO:0000313" key="3">
    <source>
        <dbReference type="Proteomes" id="UP000187151"/>
    </source>
</evidence>
<reference evidence="2 3" key="1">
    <citation type="submission" date="2016-01" db="EMBL/GenBank/DDBJ databases">
        <title>Streptomyces amritsarensis strain MTCC 11845 genome sequencing and assembly.</title>
        <authorList>
            <person name="Sharma D."/>
            <person name="Nair G.R."/>
            <person name="Kaur G."/>
            <person name="Manhas R.K."/>
            <person name="Mayilraj S."/>
        </authorList>
    </citation>
    <scope>NUCLEOTIDE SEQUENCE [LARGE SCALE GENOMIC DNA]</scope>
    <source>
        <strain evidence="2 3">MTCC 11845</strain>
    </source>
</reference>
<dbReference type="Pfam" id="PF13569">
    <property type="entry name" value="DUF4132"/>
    <property type="match status" value="1"/>
</dbReference>
<organism evidence="2 3">
    <name type="scientific">Streptomyces amritsarensis</name>
    <dbReference type="NCBI Taxonomy" id="681158"/>
    <lineage>
        <taxon>Bacteria</taxon>
        <taxon>Bacillati</taxon>
        <taxon>Actinomycetota</taxon>
        <taxon>Actinomycetes</taxon>
        <taxon>Kitasatosporales</taxon>
        <taxon>Streptomycetaceae</taxon>
        <taxon>Streptomyces</taxon>
    </lineage>
</organism>
<protein>
    <recommendedName>
        <fullName evidence="1">DUF4132 domain-containing protein</fullName>
    </recommendedName>
</protein>
<name>A0ABX3G603_9ACTN</name>
<comment type="caution">
    <text evidence="2">The sequence shown here is derived from an EMBL/GenBank/DDBJ whole genome shotgun (WGS) entry which is preliminary data.</text>
</comment>
<feature type="domain" description="DUF4132" evidence="1">
    <location>
        <begin position="34"/>
        <end position="197"/>
    </location>
</feature>
<accession>A0ABX3G603</accession>
<sequence>MGPSTAWRAAGDHELTLDVRSGPEPVLRCRTAGGRELKKVPPALKADPLVQELTALAEWIGDHAGQALTSVERWMTQSLPVPAALIRQVWPDPYWRRALHHAVIAPYDGGAGAPADGQEGQDVRRAGILTGIAAGPDGPLLVTGLDGEHELHDTLVAVPHPVLLDPRGTGRLGRWRGLLDAWGGKQGIEQLHRAVYVRPDCSPAPPPPTAGGTGTTRDGITAFHGAAYESGARFERLVARFGGRIAGERAHFTFPHRGSTYGMVADLRHQGPAAPVSLYDFRFADGRGRHGSGAYDAVPRPVWSEGIRALAALHDEREPGEGRPLGALPADSSSGYQSFLVDCAAYAAAGAPQADSPRPRPPADARRLLDAGAVLAGEPAGPGEEPLTARRYGSPLLEDGEWFVRPVAARAVAAQDAVARTLGLEPDAGGATPIGRTSVRPLDFLTRVCGLHPGLARQAMALLAPLRTCATTARTKPGRAATQLRANLVKLTAAHPELLPHALDEGARIVAAAGSVAMARPLYTQARAAQKRLGGIDESALRETVSEFGVLGVVDAKLLGQHRDDIAARSSAGEAHEEHRRLVLAWCRRQSGLPGSLVQDGMTHTRPRGLPASFAVDLAQGAGGGPLPADDTNTEIFHLLLRGGGLEKATAPVWEAWAAPLERDLSEHPDTARHLRTHLPEPRGTSAAAKTAAAEAWLALLARTGLLEPFTGGPEAAAAESARAANDWLTLFLRRYAGLRLPAAGLEPVVASIAARMREAGERRDPLLGLQSDTLAGDFGGVGVDLGLLALMKRVDMPMDDPAGGGRLRALQWIQRRGTDGVEPVLADPAFREAIRAELTAGVRGSLGYTVTRHHLTPFPKVTRKVAALEALRELMAGILDERALRVAAGGEDRLFALQDLLLHVEPFVVAGAAKHFDAHVRQALAVEPADLLADTLHAGCLAHGHDGDRTAPCGLREVTADHARDLLESTDPDVRHRHAQVFAVEPVTRRSRYLDHREGTAFAQDLLPVIEKSLPHIADGSCRSRALGLVQGVLWCEAWQTTLRRSLR</sequence>
<evidence type="ECO:0000259" key="1">
    <source>
        <dbReference type="Pfam" id="PF13569"/>
    </source>
</evidence>
<dbReference type="EMBL" id="MQUR01000027">
    <property type="protein sequence ID" value="OLZ67075.1"/>
    <property type="molecule type" value="Genomic_DNA"/>
</dbReference>
<dbReference type="RefSeq" id="WP_076044175.1">
    <property type="nucleotide sequence ID" value="NZ_MQUR01000027.1"/>
</dbReference>
<gene>
    <name evidence="2" type="ORF">AVW11_14500</name>
</gene>